<dbReference type="SUPFAM" id="SSF51989">
    <property type="entry name" value="Glycosyl hydrolases family 6, cellulases"/>
    <property type="match status" value="1"/>
</dbReference>
<dbReference type="PROSITE" id="PS00656">
    <property type="entry name" value="GLYCOSYL_HYDROL_F6_2"/>
    <property type="match status" value="1"/>
</dbReference>
<dbReference type="PROSITE" id="PS51164">
    <property type="entry name" value="CBM1_2"/>
    <property type="match status" value="1"/>
</dbReference>
<dbReference type="Gene3D" id="3.20.20.40">
    <property type="entry name" value="1, 4-beta cellobiohydrolase"/>
    <property type="match status" value="1"/>
</dbReference>
<dbReference type="PRINTS" id="PR00733">
    <property type="entry name" value="GLHYDRLASE6"/>
</dbReference>
<evidence type="ECO:0000256" key="9">
    <source>
        <dbReference type="PIRSR" id="PIRSR001100-2"/>
    </source>
</evidence>
<dbReference type="InterPro" id="IPR036434">
    <property type="entry name" value="Beta_cellobiohydrolase_sf"/>
</dbReference>
<dbReference type="AlphaFoldDB" id="A0A0D2MT27"/>
<evidence type="ECO:0000256" key="5">
    <source>
        <dbReference type="ARBA" id="ARBA00023277"/>
    </source>
</evidence>
<dbReference type="Pfam" id="PF00734">
    <property type="entry name" value="CBM_1"/>
    <property type="match status" value="1"/>
</dbReference>
<name>A0A0D2MT27_HYPSF</name>
<evidence type="ECO:0000256" key="6">
    <source>
        <dbReference type="ARBA" id="ARBA00023295"/>
    </source>
</evidence>
<evidence type="ECO:0000256" key="8">
    <source>
        <dbReference type="PIRSR" id="PIRSR001100-1"/>
    </source>
</evidence>
<keyword evidence="3 12" id="KW-0136">Cellulose degradation</keyword>
<reference evidence="16" key="1">
    <citation type="submission" date="2014-04" db="EMBL/GenBank/DDBJ databases">
        <title>Evolutionary Origins and Diversification of the Mycorrhizal Mutualists.</title>
        <authorList>
            <consortium name="DOE Joint Genome Institute"/>
            <consortium name="Mycorrhizal Genomics Consortium"/>
            <person name="Kohler A."/>
            <person name="Kuo A."/>
            <person name="Nagy L.G."/>
            <person name="Floudas D."/>
            <person name="Copeland A."/>
            <person name="Barry K.W."/>
            <person name="Cichocki N."/>
            <person name="Veneault-Fourrey C."/>
            <person name="LaButti K."/>
            <person name="Lindquist E.A."/>
            <person name="Lipzen A."/>
            <person name="Lundell T."/>
            <person name="Morin E."/>
            <person name="Murat C."/>
            <person name="Riley R."/>
            <person name="Ohm R."/>
            <person name="Sun H."/>
            <person name="Tunlid A."/>
            <person name="Henrissat B."/>
            <person name="Grigoriev I.V."/>
            <person name="Hibbett D.S."/>
            <person name="Martin F."/>
        </authorList>
    </citation>
    <scope>NUCLEOTIDE SEQUENCE [LARGE SCALE GENOMIC DNA]</scope>
    <source>
        <strain evidence="16">FD-334 SS-4</strain>
    </source>
</reference>
<dbReference type="PANTHER" id="PTHR34876:SF4">
    <property type="entry name" value="1,4-BETA-D-GLUCAN CELLOBIOHYDROLASE C-RELATED"/>
    <property type="match status" value="1"/>
</dbReference>
<feature type="binding site" evidence="9">
    <location>
        <position position="152"/>
    </location>
    <ligand>
        <name>substrate</name>
    </ligand>
</feature>
<dbReference type="Pfam" id="PF01341">
    <property type="entry name" value="Glyco_hydro_6"/>
    <property type="match status" value="1"/>
</dbReference>
<dbReference type="GO" id="GO:0004553">
    <property type="term" value="F:hydrolase activity, hydrolyzing O-glycosyl compounds"/>
    <property type="evidence" value="ECO:0007669"/>
    <property type="project" value="InterPro"/>
</dbReference>
<dbReference type="GO" id="GO:0005576">
    <property type="term" value="C:extracellular region"/>
    <property type="evidence" value="ECO:0007669"/>
    <property type="project" value="InterPro"/>
</dbReference>
<keyword evidence="1 12" id="KW-0732">Signal</keyword>
<feature type="binding site" evidence="9">
    <location>
        <position position="321"/>
    </location>
    <ligand>
        <name>substrate</name>
    </ligand>
</feature>
<feature type="binding site" evidence="9">
    <location>
        <position position="409"/>
    </location>
    <ligand>
        <name>substrate</name>
    </ligand>
</feature>
<feature type="binding site" evidence="9">
    <location>
        <position position="282"/>
    </location>
    <ligand>
        <name>substrate</name>
    </ligand>
</feature>
<feature type="binding site" evidence="9">
    <location>
        <position position="150"/>
    </location>
    <ligand>
        <name>substrate</name>
    </ligand>
</feature>
<accession>A0A0D2MT27</accession>
<evidence type="ECO:0000256" key="4">
    <source>
        <dbReference type="ARBA" id="ARBA00023157"/>
    </source>
</evidence>
<keyword evidence="6 12" id="KW-0326">Glycosidase</keyword>
<protein>
    <recommendedName>
        <fullName evidence="12">Glucanase</fullName>
        <ecNumber evidence="12">3.2.1.-</ecNumber>
    </recommendedName>
</protein>
<keyword evidence="16" id="KW-1185">Reference proteome</keyword>
<feature type="binding site" evidence="9">
    <location>
        <position position="413"/>
    </location>
    <ligand>
        <name>substrate</name>
    </ligand>
</feature>
<dbReference type="OrthoDB" id="64893at2759"/>
<dbReference type="EMBL" id="KN817525">
    <property type="protein sequence ID" value="KJA27158.1"/>
    <property type="molecule type" value="Genomic_DNA"/>
</dbReference>
<dbReference type="SUPFAM" id="SSF57180">
    <property type="entry name" value="Cellulose-binding domain"/>
    <property type="match status" value="1"/>
</dbReference>
<keyword evidence="7 12" id="KW-0624">Polysaccharide degradation</keyword>
<sequence>MLKFAALLSLTFLIPAFVDAQASLYAQCGGTGFSGPTTCVSGATCVFSNPYYSQCLPGTASASTVAPTTTAKPTTTVSTGPTTTPVGTTTVTSSAPGSTGTPVAGNPFTGFTIYTSPYYAAEIQAAVGNITDATTAAKAAKVANIPTFTWFDQISKTPLLGTYLADAAAKQAASGQKYLVQIVVYDLPDRDCAAAASNGEFTIANNGLANYKTYIDQLVAQVALYPTVRVVAVIEPDSLANLVTNLNVAKCANAQTTYLAAVTYAIQQLNTVGVYMYLDAGHAGWLGWPANIQPAAQLFSSLFKSAGSPSFVRGLATNVANYNALVAATPDPITQGNPNYDEQLYINALAPLLTSSGFPAHFIVDQGRSGVQNIRQQWGDWCNVLGSGFGTQPTTNTGSSLIDSIVWVKPGGECDGTTNTSSPRYDYHCGLADATPNAPEAGTWFQNFFVTLVTKANPAL</sequence>
<dbReference type="Proteomes" id="UP000054270">
    <property type="component" value="Unassembled WGS sequence"/>
</dbReference>
<dbReference type="InterPro" id="IPR001524">
    <property type="entry name" value="Glyco_hydro_6_CS"/>
</dbReference>
<comment type="similarity">
    <text evidence="12">Belongs to the glycosyl hydrolase family 6.</text>
</comment>
<dbReference type="GO" id="GO:0030245">
    <property type="term" value="P:cellulose catabolic process"/>
    <property type="evidence" value="ECO:0007669"/>
    <property type="project" value="UniProtKB-KW"/>
</dbReference>
<feature type="binding site" evidence="9">
    <location>
        <position position="285"/>
    </location>
    <ligand>
        <name>substrate</name>
    </ligand>
</feature>
<organism evidence="15 16">
    <name type="scientific">Hypholoma sublateritium (strain FD-334 SS-4)</name>
    <dbReference type="NCBI Taxonomy" id="945553"/>
    <lineage>
        <taxon>Eukaryota</taxon>
        <taxon>Fungi</taxon>
        <taxon>Dikarya</taxon>
        <taxon>Basidiomycota</taxon>
        <taxon>Agaricomycotina</taxon>
        <taxon>Agaricomycetes</taxon>
        <taxon>Agaricomycetidae</taxon>
        <taxon>Agaricales</taxon>
        <taxon>Agaricineae</taxon>
        <taxon>Strophariaceae</taxon>
        <taxon>Hypholoma</taxon>
    </lineage>
</organism>
<feature type="chain" id="PRO_5005112612" description="Glucanase" evidence="12">
    <location>
        <begin position="21"/>
        <end position="460"/>
    </location>
</feature>
<dbReference type="PANTHER" id="PTHR34876">
    <property type="match status" value="1"/>
</dbReference>
<dbReference type="OMA" id="EVHTLAM"/>
<evidence type="ECO:0000256" key="1">
    <source>
        <dbReference type="ARBA" id="ARBA00022729"/>
    </source>
</evidence>
<evidence type="ECO:0000259" key="14">
    <source>
        <dbReference type="PROSITE" id="PS51164"/>
    </source>
</evidence>
<evidence type="ECO:0000256" key="10">
    <source>
        <dbReference type="PROSITE-ProRule" id="PRU10056"/>
    </source>
</evidence>
<evidence type="ECO:0000256" key="7">
    <source>
        <dbReference type="ARBA" id="ARBA00023326"/>
    </source>
</evidence>
<evidence type="ECO:0000256" key="12">
    <source>
        <dbReference type="RuleBase" id="RU361186"/>
    </source>
</evidence>
<dbReference type="PROSITE" id="PS00655">
    <property type="entry name" value="GLYCOSYL_HYDROL_F6_1"/>
    <property type="match status" value="1"/>
</dbReference>
<feature type="region of interest" description="Disordered" evidence="13">
    <location>
        <begin position="70"/>
        <end position="98"/>
    </location>
</feature>
<dbReference type="PIRSF" id="PIRSF001100">
    <property type="entry name" value="Beta_cellobiohydrolase"/>
    <property type="match status" value="1"/>
</dbReference>
<feature type="active site" description="Proton acceptor" evidence="8">
    <location>
        <position position="415"/>
    </location>
</feature>
<evidence type="ECO:0000256" key="3">
    <source>
        <dbReference type="ARBA" id="ARBA00023001"/>
    </source>
</evidence>
<dbReference type="FunFam" id="3.20.20.40:FF:000001">
    <property type="entry name" value="Glucanase"/>
    <property type="match status" value="1"/>
</dbReference>
<dbReference type="STRING" id="945553.A0A0D2MT27"/>
<dbReference type="PROSITE" id="PS00562">
    <property type="entry name" value="CBM1_1"/>
    <property type="match status" value="1"/>
</dbReference>
<dbReference type="InterPro" id="IPR000254">
    <property type="entry name" value="CBD"/>
</dbReference>
<gene>
    <name evidence="15" type="ORF">HYPSUDRAFT_35736</name>
</gene>
<evidence type="ECO:0000313" key="15">
    <source>
        <dbReference type="EMBL" id="KJA27158.1"/>
    </source>
</evidence>
<keyword evidence="5 12" id="KW-0119">Carbohydrate metabolism</keyword>
<keyword evidence="2 12" id="KW-0378">Hydrolase</keyword>
<evidence type="ECO:0000313" key="16">
    <source>
        <dbReference type="Proteomes" id="UP000054270"/>
    </source>
</evidence>
<dbReference type="GO" id="GO:0030248">
    <property type="term" value="F:cellulose binding"/>
    <property type="evidence" value="ECO:0007669"/>
    <property type="project" value="InterPro"/>
</dbReference>
<feature type="active site" description="Proton donor" evidence="8 11">
    <location>
        <position position="237"/>
    </location>
</feature>
<evidence type="ECO:0000256" key="11">
    <source>
        <dbReference type="PROSITE-ProRule" id="PRU10057"/>
    </source>
</evidence>
<feature type="domain" description="CBM1" evidence="14">
    <location>
        <begin position="20"/>
        <end position="56"/>
    </location>
</feature>
<dbReference type="InterPro" id="IPR035971">
    <property type="entry name" value="CBD_sf"/>
</dbReference>
<proteinExistence type="inferred from homology"/>
<dbReference type="SMART" id="SM00236">
    <property type="entry name" value="fCBD"/>
    <property type="match status" value="1"/>
</dbReference>
<keyword evidence="4" id="KW-1015">Disulfide bond</keyword>
<evidence type="ECO:0000256" key="2">
    <source>
        <dbReference type="ARBA" id="ARBA00022801"/>
    </source>
</evidence>
<feature type="binding site" evidence="9">
    <location>
        <position position="381"/>
    </location>
    <ligand>
        <name>substrate</name>
    </ligand>
</feature>
<feature type="active site" evidence="10">
    <location>
        <position position="191"/>
    </location>
</feature>
<evidence type="ECO:0000256" key="13">
    <source>
        <dbReference type="SAM" id="MobiDB-lite"/>
    </source>
</evidence>
<feature type="signal peptide" evidence="12">
    <location>
        <begin position="1"/>
        <end position="20"/>
    </location>
</feature>
<dbReference type="InterPro" id="IPR016288">
    <property type="entry name" value="Beta_cellobiohydrolase"/>
</dbReference>
<dbReference type="EC" id="3.2.1.-" evidence="12"/>